<comment type="caution">
    <text evidence="1">The sequence shown here is derived from an EMBL/GenBank/DDBJ whole genome shotgun (WGS) entry which is preliminary data.</text>
</comment>
<reference evidence="1 2" key="1">
    <citation type="submission" date="2020-07" db="EMBL/GenBank/DDBJ databases">
        <title>Genomic analyses of the natural microbiome of Caenorhabditis elegans.</title>
        <authorList>
            <person name="Samuel B."/>
        </authorList>
    </citation>
    <scope>NUCLEOTIDE SEQUENCE [LARGE SCALE GENOMIC DNA]</scope>
    <source>
        <strain evidence="1 2">BIGb0408</strain>
    </source>
</reference>
<keyword evidence="2" id="KW-1185">Reference proteome</keyword>
<proteinExistence type="predicted"/>
<dbReference type="EMBL" id="JACBYV010000001">
    <property type="protein sequence ID" value="NYH74335.1"/>
    <property type="molecule type" value="Genomic_DNA"/>
</dbReference>
<dbReference type="Proteomes" id="UP000578688">
    <property type="component" value="Unassembled WGS sequence"/>
</dbReference>
<dbReference type="RefSeq" id="WP_179538943.1">
    <property type="nucleotide sequence ID" value="NZ_JACBYV010000001.1"/>
</dbReference>
<evidence type="ECO:0000313" key="2">
    <source>
        <dbReference type="Proteomes" id="UP000578688"/>
    </source>
</evidence>
<sequence length="106" mass="12172">MSFATFLEIQYIENEIDVDSIQVELKKVLAEDGMNFDVLQDLRDAFSGQEVMFNVSASYLSYLVERVASFQPSVSFHARGRGEELRDVWVREFEDGEITFSQGSFL</sequence>
<accession>A0A7Y9XN49</accession>
<evidence type="ECO:0000313" key="1">
    <source>
        <dbReference type="EMBL" id="NYH74335.1"/>
    </source>
</evidence>
<gene>
    <name evidence="1" type="ORF">FHR27_002945</name>
</gene>
<name>A0A7Y9XN49_9GAMM</name>
<dbReference type="AlphaFoldDB" id="A0A7Y9XN49"/>
<protein>
    <submittedName>
        <fullName evidence="1">Uncharacterized protein</fullName>
    </submittedName>
</protein>
<organism evidence="1 2">
    <name type="scientific">Phytopseudomonas flavescens</name>
    <dbReference type="NCBI Taxonomy" id="29435"/>
    <lineage>
        <taxon>Bacteria</taxon>
        <taxon>Pseudomonadati</taxon>
        <taxon>Pseudomonadota</taxon>
        <taxon>Gammaproteobacteria</taxon>
        <taxon>Pseudomonadales</taxon>
        <taxon>Pseudomonadaceae</taxon>
        <taxon>Phytopseudomonas</taxon>
    </lineage>
</organism>